<evidence type="ECO:0000313" key="4">
    <source>
        <dbReference type="Proteomes" id="UP000034947"/>
    </source>
</evidence>
<sequence length="173" mass="18650">WKGIIHPENPTFILDFAPRDLSPLPEPSSSAVFISKKKKKNNPKCRPPKPPVLSQNAPPPSPLMSQGIICNGMVYCSGSLGLDPKTGQFVPGDASDRTVQALRNLEQILLAGGSDLSKVVKVTIFLSSMDHYGKVNEGYAKVFTHDVKPCRTCVAVAKLPLDAEVEIELVASV</sequence>
<dbReference type="InterPro" id="IPR006175">
    <property type="entry name" value="YjgF/YER057c/UK114"/>
</dbReference>
<protein>
    <submittedName>
        <fullName evidence="3">Uncharacterized protein</fullName>
    </submittedName>
</protein>
<dbReference type="NCBIfam" id="TIGR00004">
    <property type="entry name" value="Rid family detoxifying hydrolase"/>
    <property type="match status" value="1"/>
</dbReference>
<dbReference type="Pfam" id="PF01042">
    <property type="entry name" value="Ribonuc_L-PSP"/>
    <property type="match status" value="1"/>
</dbReference>
<comment type="caution">
    <text evidence="3">The sequence shown here is derived from an EMBL/GenBank/DDBJ whole genome shotgun (WGS) entry which is preliminary data.</text>
</comment>
<feature type="region of interest" description="Disordered" evidence="2">
    <location>
        <begin position="24"/>
        <end position="59"/>
    </location>
</feature>
<dbReference type="EMBL" id="JYKN01001187">
    <property type="protein sequence ID" value="KKK21504.1"/>
    <property type="molecule type" value="Genomic_DNA"/>
</dbReference>
<dbReference type="GO" id="GO:0005829">
    <property type="term" value="C:cytosol"/>
    <property type="evidence" value="ECO:0007669"/>
    <property type="project" value="TreeGrafter"/>
</dbReference>
<dbReference type="OrthoDB" id="309640at2759"/>
<gene>
    <name evidence="3" type="ORF">AOCH_001279</name>
</gene>
<dbReference type="InterPro" id="IPR035959">
    <property type="entry name" value="RutC-like_sf"/>
</dbReference>
<proteinExistence type="inferred from homology"/>
<keyword evidence="4" id="KW-1185">Reference proteome</keyword>
<dbReference type="VEuPathDB" id="FungiDB:P175DRAFT_0367674"/>
<feature type="non-terminal residue" evidence="3">
    <location>
        <position position="1"/>
    </location>
</feature>
<name>A0A0F8UPF8_9EURO</name>
<dbReference type="Gene3D" id="3.30.1330.40">
    <property type="entry name" value="RutC-like"/>
    <property type="match status" value="1"/>
</dbReference>
<comment type="similarity">
    <text evidence="1">Belongs to the RutC family.</text>
</comment>
<dbReference type="FunFam" id="3.30.1330.40:FF:000001">
    <property type="entry name" value="L-PSP family endoribonuclease"/>
    <property type="match status" value="1"/>
</dbReference>
<dbReference type="CDD" id="cd00448">
    <property type="entry name" value="YjgF_YER057c_UK114_family"/>
    <property type="match status" value="1"/>
</dbReference>
<accession>A0A0F8UPF8</accession>
<organism evidence="3 4">
    <name type="scientific">Aspergillus ochraceoroseus</name>
    <dbReference type="NCBI Taxonomy" id="138278"/>
    <lineage>
        <taxon>Eukaryota</taxon>
        <taxon>Fungi</taxon>
        <taxon>Dikarya</taxon>
        <taxon>Ascomycota</taxon>
        <taxon>Pezizomycotina</taxon>
        <taxon>Eurotiomycetes</taxon>
        <taxon>Eurotiomycetidae</taxon>
        <taxon>Eurotiales</taxon>
        <taxon>Aspergillaceae</taxon>
        <taxon>Aspergillus</taxon>
        <taxon>Aspergillus subgen. Nidulantes</taxon>
    </lineage>
</organism>
<dbReference type="GO" id="GO:0005739">
    <property type="term" value="C:mitochondrion"/>
    <property type="evidence" value="ECO:0007669"/>
    <property type="project" value="UniProtKB-ARBA"/>
</dbReference>
<dbReference type="AlphaFoldDB" id="A0A0F8UPF8"/>
<evidence type="ECO:0000256" key="1">
    <source>
        <dbReference type="ARBA" id="ARBA00010552"/>
    </source>
</evidence>
<dbReference type="InterPro" id="IPR006056">
    <property type="entry name" value="RidA"/>
</dbReference>
<reference evidence="3 4" key="1">
    <citation type="submission" date="2015-02" db="EMBL/GenBank/DDBJ databases">
        <title>Draft Genome Sequences of Two Closely-Related Aflatoxigenic Aspergillus Species Obtained from the Cote d'Ivoire.</title>
        <authorList>
            <person name="Moore G.G."/>
            <person name="Beltz S.B."/>
            <person name="Mack B.M."/>
        </authorList>
    </citation>
    <scope>NUCLEOTIDE SEQUENCE [LARGE SCALE GENOMIC DNA]</scope>
    <source>
        <strain evidence="3 4">SRRC1432</strain>
    </source>
</reference>
<evidence type="ECO:0000256" key="2">
    <source>
        <dbReference type="SAM" id="MobiDB-lite"/>
    </source>
</evidence>
<dbReference type="PANTHER" id="PTHR11803">
    <property type="entry name" value="2-IMINOBUTANOATE/2-IMINOPROPANOATE DEAMINASE RIDA"/>
    <property type="match status" value="1"/>
</dbReference>
<dbReference type="PANTHER" id="PTHR11803:SF42">
    <property type="entry name" value="MMF1"/>
    <property type="match status" value="1"/>
</dbReference>
<feature type="compositionally biased region" description="Basic residues" evidence="2">
    <location>
        <begin position="35"/>
        <end position="47"/>
    </location>
</feature>
<evidence type="ECO:0000313" key="3">
    <source>
        <dbReference type="EMBL" id="KKK21504.1"/>
    </source>
</evidence>
<dbReference type="SUPFAM" id="SSF55298">
    <property type="entry name" value="YjgF-like"/>
    <property type="match status" value="1"/>
</dbReference>
<dbReference type="Proteomes" id="UP000034947">
    <property type="component" value="Unassembled WGS sequence"/>
</dbReference>
<dbReference type="GO" id="GO:0019239">
    <property type="term" value="F:deaminase activity"/>
    <property type="evidence" value="ECO:0007669"/>
    <property type="project" value="TreeGrafter"/>
</dbReference>